<name>A0A6P3ZKK1_ZIZJJ</name>
<evidence type="ECO:0000259" key="1">
    <source>
        <dbReference type="Pfam" id="PF24847"/>
    </source>
</evidence>
<dbReference type="GeneID" id="107415338"/>
<gene>
    <name evidence="3" type="primary">LOC107415338</name>
</gene>
<dbReference type="KEGG" id="zju:107415338"/>
<evidence type="ECO:0000313" key="3">
    <source>
        <dbReference type="RefSeq" id="XP_015879134.3"/>
    </source>
</evidence>
<keyword evidence="2" id="KW-1185">Reference proteome</keyword>
<dbReference type="PANTHER" id="PTHR33513">
    <property type="entry name" value="OS06G0523300 PROTEIN"/>
    <property type="match status" value="1"/>
</dbReference>
<reference evidence="2" key="1">
    <citation type="submission" date="2025-05" db="UniProtKB">
        <authorList>
            <consortium name="RefSeq"/>
        </authorList>
    </citation>
    <scope>NUCLEOTIDE SEQUENCE [LARGE SCALE GENOMIC DNA]</scope>
</reference>
<dbReference type="InterPro" id="IPR056139">
    <property type="entry name" value="DUF7722"/>
</dbReference>
<dbReference type="AlphaFoldDB" id="A0A6P3ZKK1"/>
<protein>
    <submittedName>
        <fullName evidence="3">Uncharacterized protein LOC107415338</fullName>
    </submittedName>
</protein>
<accession>A0A6P3ZKK1</accession>
<proteinExistence type="predicted"/>
<dbReference type="FunCoup" id="A0A6P3ZKK1">
    <property type="interactions" value="39"/>
</dbReference>
<dbReference type="RefSeq" id="XP_015879134.3">
    <property type="nucleotide sequence ID" value="XM_016023648.4"/>
</dbReference>
<dbReference type="InParanoid" id="A0A6P3ZKK1"/>
<organism evidence="2 3">
    <name type="scientific">Ziziphus jujuba</name>
    <name type="common">Chinese jujube</name>
    <name type="synonym">Ziziphus sativa</name>
    <dbReference type="NCBI Taxonomy" id="326968"/>
    <lineage>
        <taxon>Eukaryota</taxon>
        <taxon>Viridiplantae</taxon>
        <taxon>Streptophyta</taxon>
        <taxon>Embryophyta</taxon>
        <taxon>Tracheophyta</taxon>
        <taxon>Spermatophyta</taxon>
        <taxon>Magnoliopsida</taxon>
        <taxon>eudicotyledons</taxon>
        <taxon>Gunneridae</taxon>
        <taxon>Pentapetalae</taxon>
        <taxon>rosids</taxon>
        <taxon>fabids</taxon>
        <taxon>Rosales</taxon>
        <taxon>Rhamnaceae</taxon>
        <taxon>Paliureae</taxon>
        <taxon>Ziziphus</taxon>
    </lineage>
</organism>
<sequence length="111" mass="12790">MAMAFKWLIHSACHVLGYPNDTVSQIHHADGDLKSLKVSTSNGVAVKNNINHDEQFQMPLHYPRYTKADYEKMEEWKVDMLLKQYGIANIQGSLDEKRAFAMGAFLWPDQY</sequence>
<reference evidence="3" key="2">
    <citation type="submission" date="2025-08" db="UniProtKB">
        <authorList>
            <consortium name="RefSeq"/>
        </authorList>
    </citation>
    <scope>IDENTIFICATION</scope>
    <source>
        <tissue evidence="3">Seedling</tissue>
    </source>
</reference>
<dbReference type="Pfam" id="PF24847">
    <property type="entry name" value="DUF7722"/>
    <property type="match status" value="1"/>
</dbReference>
<dbReference type="Proteomes" id="UP001652623">
    <property type="component" value="Chromosome 1"/>
</dbReference>
<feature type="domain" description="DUF7722" evidence="1">
    <location>
        <begin position="62"/>
        <end position="108"/>
    </location>
</feature>
<evidence type="ECO:0000313" key="2">
    <source>
        <dbReference type="Proteomes" id="UP001652623"/>
    </source>
</evidence>